<keyword evidence="2" id="KW-1185">Reference proteome</keyword>
<protein>
    <submittedName>
        <fullName evidence="3">Uncharacterized protein LOC111818271</fullName>
    </submittedName>
</protein>
<evidence type="ECO:0000313" key="3">
    <source>
        <dbReference type="RefSeq" id="XP_023577551.1"/>
    </source>
</evidence>
<evidence type="ECO:0000313" key="2">
    <source>
        <dbReference type="Proteomes" id="UP000515203"/>
    </source>
</evidence>
<dbReference type="InParanoid" id="A0A6P6EZ14"/>
<proteinExistence type="predicted"/>
<evidence type="ECO:0000256" key="1">
    <source>
        <dbReference type="SAM" id="MobiDB-lite"/>
    </source>
</evidence>
<feature type="region of interest" description="Disordered" evidence="1">
    <location>
        <begin position="1"/>
        <end position="49"/>
    </location>
</feature>
<dbReference type="OrthoDB" id="10670043at2759"/>
<name>A0A6P6EZ14_OCTDE</name>
<accession>A0A6P6EZ14</accession>
<dbReference type="GeneID" id="111818271"/>
<reference evidence="3" key="1">
    <citation type="submission" date="2025-08" db="UniProtKB">
        <authorList>
            <consortium name="RefSeq"/>
        </authorList>
    </citation>
    <scope>IDENTIFICATION</scope>
</reference>
<dbReference type="RefSeq" id="XP_023577551.1">
    <property type="nucleotide sequence ID" value="XM_023721783.1"/>
</dbReference>
<dbReference type="AlphaFoldDB" id="A0A6P6EZ14"/>
<gene>
    <name evidence="3" type="primary">LOC111818271</name>
</gene>
<dbReference type="Proteomes" id="UP000515203">
    <property type="component" value="Unplaced"/>
</dbReference>
<organism evidence="2 3">
    <name type="scientific">Octodon degus</name>
    <name type="common">Degu</name>
    <name type="synonym">Sciurus degus</name>
    <dbReference type="NCBI Taxonomy" id="10160"/>
    <lineage>
        <taxon>Eukaryota</taxon>
        <taxon>Metazoa</taxon>
        <taxon>Chordata</taxon>
        <taxon>Craniata</taxon>
        <taxon>Vertebrata</taxon>
        <taxon>Euteleostomi</taxon>
        <taxon>Mammalia</taxon>
        <taxon>Eutheria</taxon>
        <taxon>Euarchontoglires</taxon>
        <taxon>Glires</taxon>
        <taxon>Rodentia</taxon>
        <taxon>Hystricomorpha</taxon>
        <taxon>Octodontidae</taxon>
        <taxon>Octodon</taxon>
    </lineage>
</organism>
<sequence length="317" mass="33638">MGSEVARPPTPPASSSQGSPKRGVDPDLRSPGGLAEARARGPGSLDQGPFLAAAAAGGREPGLGRLQVSDSAFLPRTPSDDEEATFGAQDYRGGLSLEERMAPPSRVPCLLLLRGSPPPGTASLSPRGQAGRGAALRVVRTGVPETRLVGVTVCGLARVGVSSLSTSVLSIIVAFRPGRRFQKWSHGASQTIVRAIASQRRTRSLSSPVGSVPVDTRREAQPNSSSHKHLLCKCCHFVMDPLQEQGTAFVMLLLWISDDVAKETSTPLFQTLRSFKDCCLSRRSCREAQAVAVSLNHSSEGPWLLRRVNCRTDSTGP</sequence>